<sequence length="134" mass="15859">MDRKELQRQAVQGVEKALRRQPTNWRHNLAPYILLMERTSKTLEELTVREAREAFPASEDADDQAKNESAWQRKGDLDKTLHHIGLGAFFRMYRVNDALNEYARLYRSIHAILRPRNFVERVRTQAMRSLNLRP</sequence>
<proteinExistence type="predicted"/>
<evidence type="ECO:0000313" key="2">
    <source>
        <dbReference type="Proteomes" id="UP000543804"/>
    </source>
</evidence>
<dbReference type="RefSeq" id="WP_019542604.1">
    <property type="nucleotide sequence ID" value="NZ_JABAFA010000007.1"/>
</dbReference>
<evidence type="ECO:0000313" key="1">
    <source>
        <dbReference type="EMBL" id="NMD98592.1"/>
    </source>
</evidence>
<keyword evidence="2" id="KW-1185">Reference proteome</keyword>
<dbReference type="EMBL" id="JABAFA010000007">
    <property type="protein sequence ID" value="NMD98592.1"/>
    <property type="molecule type" value="Genomic_DNA"/>
</dbReference>
<gene>
    <name evidence="1" type="ORF">HF878_03710</name>
</gene>
<protein>
    <submittedName>
        <fullName evidence="1">Uncharacterized protein</fullName>
    </submittedName>
</protein>
<organism evidence="1 2">
    <name type="scientific">Selenomonas bovis</name>
    <dbReference type="NCBI Taxonomy" id="416586"/>
    <lineage>
        <taxon>Bacteria</taxon>
        <taxon>Bacillati</taxon>
        <taxon>Bacillota</taxon>
        <taxon>Negativicutes</taxon>
        <taxon>Selenomonadales</taxon>
        <taxon>Selenomonadaceae</taxon>
        <taxon>Selenomonas</taxon>
    </lineage>
</organism>
<reference evidence="1 2" key="1">
    <citation type="submission" date="2020-04" db="EMBL/GenBank/DDBJ databases">
        <authorList>
            <person name="Hitch T.C.A."/>
            <person name="Wylensek D."/>
            <person name="Clavel T."/>
        </authorList>
    </citation>
    <scope>NUCLEOTIDE SEQUENCE [LARGE SCALE GENOMIC DNA]</scope>
    <source>
        <strain evidence="1 2">PG-130-P53-12</strain>
    </source>
</reference>
<comment type="caution">
    <text evidence="1">The sequence shown here is derived from an EMBL/GenBank/DDBJ whole genome shotgun (WGS) entry which is preliminary data.</text>
</comment>
<accession>A0A848B7X6</accession>
<dbReference type="AlphaFoldDB" id="A0A848B7X6"/>
<dbReference type="Proteomes" id="UP000543804">
    <property type="component" value="Unassembled WGS sequence"/>
</dbReference>
<name>A0A848B7X6_9FIRM</name>